<protein>
    <recommendedName>
        <fullName evidence="6">C2H2-type domain-containing protein</fullName>
    </recommendedName>
</protein>
<evidence type="ECO:0000313" key="8">
    <source>
        <dbReference type="Proteomes" id="UP000728032"/>
    </source>
</evidence>
<dbReference type="GO" id="GO:0000785">
    <property type="term" value="C:chromatin"/>
    <property type="evidence" value="ECO:0007669"/>
    <property type="project" value="TreeGrafter"/>
</dbReference>
<dbReference type="Proteomes" id="UP000728032">
    <property type="component" value="Unassembled WGS sequence"/>
</dbReference>
<feature type="domain" description="C2H2-type" evidence="6">
    <location>
        <begin position="38"/>
        <end position="67"/>
    </location>
</feature>
<evidence type="ECO:0000256" key="2">
    <source>
        <dbReference type="ARBA" id="ARBA00022737"/>
    </source>
</evidence>
<evidence type="ECO:0000313" key="7">
    <source>
        <dbReference type="EMBL" id="CAD7661472.1"/>
    </source>
</evidence>
<dbReference type="GO" id="GO:0031519">
    <property type="term" value="C:PcG protein complex"/>
    <property type="evidence" value="ECO:0007669"/>
    <property type="project" value="TreeGrafter"/>
</dbReference>
<keyword evidence="8" id="KW-1185">Reference proteome</keyword>
<dbReference type="PROSITE" id="PS00028">
    <property type="entry name" value="ZINC_FINGER_C2H2_1"/>
    <property type="match status" value="2"/>
</dbReference>
<keyword evidence="2" id="KW-0677">Repeat</keyword>
<feature type="domain" description="C2H2-type" evidence="6">
    <location>
        <begin position="68"/>
        <end position="97"/>
    </location>
</feature>
<dbReference type="PANTHER" id="PTHR14003:SF19">
    <property type="entry name" value="YY2 TRANSCRIPTION FACTOR"/>
    <property type="match status" value="1"/>
</dbReference>
<dbReference type="GO" id="GO:0000978">
    <property type="term" value="F:RNA polymerase II cis-regulatory region sequence-specific DNA binding"/>
    <property type="evidence" value="ECO:0007669"/>
    <property type="project" value="TreeGrafter"/>
</dbReference>
<dbReference type="SMART" id="SM00355">
    <property type="entry name" value="ZnF_C2H2"/>
    <property type="match status" value="2"/>
</dbReference>
<dbReference type="FunFam" id="3.30.160.60:FF:000125">
    <property type="entry name" value="Putative zinc finger protein 143"/>
    <property type="match status" value="1"/>
</dbReference>
<organism evidence="7">
    <name type="scientific">Oppiella nova</name>
    <dbReference type="NCBI Taxonomy" id="334625"/>
    <lineage>
        <taxon>Eukaryota</taxon>
        <taxon>Metazoa</taxon>
        <taxon>Ecdysozoa</taxon>
        <taxon>Arthropoda</taxon>
        <taxon>Chelicerata</taxon>
        <taxon>Arachnida</taxon>
        <taxon>Acari</taxon>
        <taxon>Acariformes</taxon>
        <taxon>Sarcoptiformes</taxon>
        <taxon>Oribatida</taxon>
        <taxon>Brachypylina</taxon>
        <taxon>Oppioidea</taxon>
        <taxon>Oppiidae</taxon>
        <taxon>Oppiella</taxon>
    </lineage>
</organism>
<dbReference type="EMBL" id="OC938604">
    <property type="protein sequence ID" value="CAD7661472.1"/>
    <property type="molecule type" value="Genomic_DNA"/>
</dbReference>
<dbReference type="PANTHER" id="PTHR14003">
    <property type="entry name" value="TRANSCRIPTIONAL REPRESSOR PROTEIN YY"/>
    <property type="match status" value="1"/>
</dbReference>
<evidence type="ECO:0000256" key="5">
    <source>
        <dbReference type="PROSITE-ProRule" id="PRU00042"/>
    </source>
</evidence>
<dbReference type="SUPFAM" id="SSF57667">
    <property type="entry name" value="beta-beta-alpha zinc fingers"/>
    <property type="match status" value="1"/>
</dbReference>
<dbReference type="InterPro" id="IPR036236">
    <property type="entry name" value="Znf_C2H2_sf"/>
</dbReference>
<dbReference type="OrthoDB" id="6474440at2759"/>
<name>A0A7R9MJW8_9ACAR</name>
<dbReference type="InterPro" id="IPR013087">
    <property type="entry name" value="Znf_C2H2_type"/>
</dbReference>
<dbReference type="PROSITE" id="PS50157">
    <property type="entry name" value="ZINC_FINGER_C2H2_2"/>
    <property type="match status" value="2"/>
</dbReference>
<dbReference type="EMBL" id="CAJPVJ010023779">
    <property type="protein sequence ID" value="CAG2178608.1"/>
    <property type="molecule type" value="Genomic_DNA"/>
</dbReference>
<dbReference type="GO" id="GO:0005667">
    <property type="term" value="C:transcription regulator complex"/>
    <property type="evidence" value="ECO:0007669"/>
    <property type="project" value="TreeGrafter"/>
</dbReference>
<feature type="non-terminal residue" evidence="7">
    <location>
        <position position="1"/>
    </location>
</feature>
<keyword evidence="1" id="KW-0479">Metal-binding</keyword>
<proteinExistence type="predicted"/>
<sequence>MTGIQTVCSGGGKTYFLSNEGQSLVRHKSNVHLNERPYGCDYMNCGTAFKTRTHLKYHKLTHIGERPFVCQHRWCAKRFSRRHKLYAHLRTHTGEKPFRCDCGQ</sequence>
<dbReference type="GO" id="GO:0000981">
    <property type="term" value="F:DNA-binding transcription factor activity, RNA polymerase II-specific"/>
    <property type="evidence" value="ECO:0007669"/>
    <property type="project" value="TreeGrafter"/>
</dbReference>
<dbReference type="Gene3D" id="3.30.160.60">
    <property type="entry name" value="Classic Zinc Finger"/>
    <property type="match status" value="2"/>
</dbReference>
<dbReference type="AlphaFoldDB" id="A0A7R9MJW8"/>
<dbReference type="GO" id="GO:0008270">
    <property type="term" value="F:zinc ion binding"/>
    <property type="evidence" value="ECO:0007669"/>
    <property type="project" value="UniProtKB-KW"/>
</dbReference>
<keyword evidence="3 5" id="KW-0863">Zinc-finger</keyword>
<evidence type="ECO:0000256" key="1">
    <source>
        <dbReference type="ARBA" id="ARBA00022723"/>
    </source>
</evidence>
<reference evidence="7" key="1">
    <citation type="submission" date="2020-11" db="EMBL/GenBank/DDBJ databases">
        <authorList>
            <person name="Tran Van P."/>
        </authorList>
    </citation>
    <scope>NUCLEOTIDE SEQUENCE</scope>
</reference>
<keyword evidence="4" id="KW-0862">Zinc</keyword>
<dbReference type="FunFam" id="3.30.160.60:FF:000072">
    <property type="entry name" value="zinc finger protein 143 isoform X1"/>
    <property type="match status" value="1"/>
</dbReference>
<evidence type="ECO:0000256" key="4">
    <source>
        <dbReference type="ARBA" id="ARBA00022833"/>
    </source>
</evidence>
<evidence type="ECO:0000259" key="6">
    <source>
        <dbReference type="PROSITE" id="PS50157"/>
    </source>
</evidence>
<gene>
    <name evidence="7" type="ORF">ONB1V03_LOCUS18033</name>
</gene>
<evidence type="ECO:0000256" key="3">
    <source>
        <dbReference type="ARBA" id="ARBA00022771"/>
    </source>
</evidence>
<accession>A0A7R9MJW8</accession>
<dbReference type="Pfam" id="PF00096">
    <property type="entry name" value="zf-C2H2"/>
    <property type="match status" value="2"/>
</dbReference>